<dbReference type="EMBL" id="CP002869">
    <property type="protein sequence ID" value="AEI42628.1"/>
    <property type="molecule type" value="Genomic_DNA"/>
</dbReference>
<reference evidence="1 2" key="2">
    <citation type="journal article" date="2013" name="Genome Announc.">
        <title>Genome Sequence of Growth-Improving Paenibacillus mucilaginosus Strain KNP414.</title>
        <authorList>
            <person name="Lu J.J."/>
            <person name="Wang J.F."/>
            <person name="Hu X.F."/>
        </authorList>
    </citation>
    <scope>NUCLEOTIDE SEQUENCE [LARGE SCALE GENOMIC DNA]</scope>
    <source>
        <strain evidence="1 2">KNP414</strain>
    </source>
</reference>
<evidence type="ECO:0000313" key="2">
    <source>
        <dbReference type="Proteomes" id="UP000006620"/>
    </source>
</evidence>
<reference evidence="2" key="1">
    <citation type="submission" date="2011-06" db="EMBL/GenBank/DDBJ databases">
        <title>Complete genome sequence of Paenibacillus mucilaginosus KNP414.</title>
        <authorList>
            <person name="Wang J."/>
            <person name="Hu S."/>
            <person name="Hu X."/>
            <person name="Zhang B."/>
            <person name="Dong D."/>
            <person name="Zhang S."/>
            <person name="Zhao K."/>
            <person name="Wu D."/>
        </authorList>
    </citation>
    <scope>NUCLEOTIDE SEQUENCE [LARGE SCALE GENOMIC DNA]</scope>
    <source>
        <strain evidence="2">KNP414</strain>
    </source>
</reference>
<dbReference type="RefSeq" id="WP_013917784.1">
    <property type="nucleotide sequence ID" value="NC_015690.1"/>
</dbReference>
<sequence length="90" mass="10385">MNLQDALFNWLQISLVAAARPEDGAAVETREFFEVILREDHGLQSFAYEPEGDRYRIDYTAEGQSRTQRFDAELADQLLTDINSNPKYNE</sequence>
<accession>F8FDR3</accession>
<dbReference type="Proteomes" id="UP000006620">
    <property type="component" value="Chromosome"/>
</dbReference>
<name>F8FDR3_PAEMK</name>
<dbReference type="KEGG" id="pms:KNP414_04095"/>
<evidence type="ECO:0000313" key="1">
    <source>
        <dbReference type="EMBL" id="AEI42628.1"/>
    </source>
</evidence>
<proteinExistence type="predicted"/>
<organism evidence="1 2">
    <name type="scientific">Paenibacillus mucilaginosus (strain KNP414)</name>
    <dbReference type="NCBI Taxonomy" id="1036673"/>
    <lineage>
        <taxon>Bacteria</taxon>
        <taxon>Bacillati</taxon>
        <taxon>Bacillota</taxon>
        <taxon>Bacilli</taxon>
        <taxon>Bacillales</taxon>
        <taxon>Paenibacillaceae</taxon>
        <taxon>Paenibacillus</taxon>
    </lineage>
</organism>
<dbReference type="AlphaFoldDB" id="F8FDR3"/>
<gene>
    <name evidence="1" type="ordered locus">KNP414_04095</name>
</gene>
<protein>
    <submittedName>
        <fullName evidence="1">Uncharacterized protein</fullName>
    </submittedName>
</protein>
<dbReference type="PATRIC" id="fig|1036673.3.peg.3770"/>
<dbReference type="HOGENOM" id="CLU_2420713_0_0_9"/>